<protein>
    <recommendedName>
        <fullName evidence="14">Cytochrome P450, family 2, subfamily X, polypeptide 9</fullName>
    </recommendedName>
</protein>
<comment type="similarity">
    <text evidence="3">Belongs to the cytochrome P450 family.</text>
</comment>
<comment type="subcellular location">
    <subcellularLocation>
        <location evidence="2">Membrane</location>
    </subcellularLocation>
</comment>
<dbReference type="InterPro" id="IPR017972">
    <property type="entry name" value="Cyt_P450_CS"/>
</dbReference>
<comment type="caution">
    <text evidence="12">The sequence shown here is derived from an EMBL/GenBank/DDBJ whole genome shotgun (WGS) entry which is preliminary data.</text>
</comment>
<dbReference type="InterPro" id="IPR036396">
    <property type="entry name" value="Cyt_P450_sf"/>
</dbReference>
<evidence type="ECO:0000256" key="9">
    <source>
        <dbReference type="ARBA" id="ARBA00023136"/>
    </source>
</evidence>
<dbReference type="PRINTS" id="PR00385">
    <property type="entry name" value="P450"/>
</dbReference>
<dbReference type="InterPro" id="IPR001128">
    <property type="entry name" value="Cyt_P450"/>
</dbReference>
<evidence type="ECO:0000256" key="3">
    <source>
        <dbReference type="ARBA" id="ARBA00010617"/>
    </source>
</evidence>
<dbReference type="PRINTS" id="PR00463">
    <property type="entry name" value="EP450I"/>
</dbReference>
<feature type="transmembrane region" description="Helical" evidence="11">
    <location>
        <begin position="506"/>
        <end position="527"/>
    </location>
</feature>
<keyword evidence="6" id="KW-0560">Oxidoreductase</keyword>
<dbReference type="PANTHER" id="PTHR24300:SF327">
    <property type="entry name" value="CYTOCHROME P450 2F2-RELATED"/>
    <property type="match status" value="1"/>
</dbReference>
<dbReference type="Gene3D" id="1.10.630.10">
    <property type="entry name" value="Cytochrome P450"/>
    <property type="match status" value="2"/>
</dbReference>
<evidence type="ECO:0000256" key="2">
    <source>
        <dbReference type="ARBA" id="ARBA00004370"/>
    </source>
</evidence>
<keyword evidence="9 11" id="KW-0472">Membrane</keyword>
<keyword evidence="7 10" id="KW-0408">Iron</keyword>
<proteinExistence type="inferred from homology"/>
<evidence type="ECO:0000256" key="1">
    <source>
        <dbReference type="ARBA" id="ARBA00001971"/>
    </source>
</evidence>
<dbReference type="GO" id="GO:0016712">
    <property type="term" value="F:oxidoreductase activity, acting on paired donors, with incorporation or reduction of molecular oxygen, reduced flavin or flavoprotein as one donor, and incorporation of one atom of oxygen"/>
    <property type="evidence" value="ECO:0007669"/>
    <property type="project" value="TreeGrafter"/>
</dbReference>
<evidence type="ECO:0000313" key="13">
    <source>
        <dbReference type="Proteomes" id="UP000752171"/>
    </source>
</evidence>
<gene>
    <name evidence="12" type="ORF">AMEX_G12889</name>
</gene>
<dbReference type="GO" id="GO:0006805">
    <property type="term" value="P:xenobiotic metabolic process"/>
    <property type="evidence" value="ECO:0007669"/>
    <property type="project" value="TreeGrafter"/>
</dbReference>
<dbReference type="GO" id="GO:0005506">
    <property type="term" value="F:iron ion binding"/>
    <property type="evidence" value="ECO:0007669"/>
    <property type="project" value="InterPro"/>
</dbReference>
<keyword evidence="11" id="KW-1133">Transmembrane helix</keyword>
<evidence type="ECO:0000256" key="5">
    <source>
        <dbReference type="ARBA" id="ARBA00022723"/>
    </source>
</evidence>
<sequence>MLGSLVLVWIFICLLFLFIKIQRPKNFPPGPRPLPIFGNVFQLNISNPLKDFERIAERYGNVYSLYFGGRPAVILTGFKAVKEALVTKAADFSGRPQNVLVSHITEGKGIVFVDYGPYWKEQRRFALMSLRNFGLGKQSMEDRILGEIQHLVACLEKSVGGFMNPDTLFHEAASNIIYLVLFGIRYEYGDETLKQYVTSFVETTKIANGFWGMIYDTFPALRWLPLPYRKALKHSALVRKINANLVNKHKPTRVPKEPKNFVDCFLDEMDKTSNDGSSFSEKQLVSSVMDLHAAGTDTTSNTLRTALLYLITNPDIQGLNYEIDIDETLKGKAHASFEDRHDMPYTQAVIHESQRIAKTVPLSVPHCTTRDTELMGFSIPKDTLVFPNLASVLSEEGQWKFPHEFNPVNFLNDQGQFEKPEAFLPFSAGPRVCLGEGLARMELFLILVTLLRRFQFFWPEDAGEPDFTPVYGITLTPKPYRMGIRRRQAAKDMLEKLCTLRAVLQLYNMLGSLVLVWIFICLLFLFIRIQRPKNFPPGPRPVPIFGNLFQLNIANPLKDFERFAERYGNVYSVYFGGRPTVVLTGMKALKEALVTKAADFSGRPQNILISDIREGKGVILADYGPAWKEHRRFALTTLRNFGMGKQSMEERILGETEHLVARLEKGSGNCFVNPQTMFHEAASNIIYLVLFGTRLDYEDATLKQYFQLFTENFKIANGPWGMIYDTLPMMRTLPLPFKKVFKNYYTTEKLVGDMISKQKASRVSGEPRHFVDCYLDELEKRGDDGSSFEEGQLRRYIMDLHIAGLETTSNTLRTAFLYLMAYPHIQARCQQEIDEALKDKAQASFEDRHNMPYTHAVIHECQRIAYTVPTAFHCTSRDTELMGYSIPKGTFVMANLSSVLSEEGQWKFPHEFNPANFLNEEGQFEKPEAFLPFSAGPRVCLGEGLARMELFLILVTLLRRFQFFWPEDAGEPDFTPVYGITVRPKPYRMGVRLRQPAREM</sequence>
<dbReference type="InterPro" id="IPR050182">
    <property type="entry name" value="Cytochrome_P450_fam2"/>
</dbReference>
<feature type="binding site" description="axial binding residue" evidence="10">
    <location>
        <position position="940"/>
    </location>
    <ligand>
        <name>heme</name>
        <dbReference type="ChEBI" id="CHEBI:30413"/>
    </ligand>
    <ligandPart>
        <name>Fe</name>
        <dbReference type="ChEBI" id="CHEBI:18248"/>
    </ligandPart>
</feature>
<evidence type="ECO:0000313" key="12">
    <source>
        <dbReference type="EMBL" id="KAG9271948.1"/>
    </source>
</evidence>
<dbReference type="PANTHER" id="PTHR24300">
    <property type="entry name" value="CYTOCHROME P450 508A4-RELATED"/>
    <property type="match status" value="1"/>
</dbReference>
<evidence type="ECO:0000256" key="4">
    <source>
        <dbReference type="ARBA" id="ARBA00022617"/>
    </source>
</evidence>
<dbReference type="GO" id="GO:0020037">
    <property type="term" value="F:heme binding"/>
    <property type="evidence" value="ECO:0007669"/>
    <property type="project" value="InterPro"/>
</dbReference>
<evidence type="ECO:0008006" key="14">
    <source>
        <dbReference type="Google" id="ProtNLM"/>
    </source>
</evidence>
<dbReference type="EMBL" id="JAICCE010000010">
    <property type="protein sequence ID" value="KAG9271948.1"/>
    <property type="molecule type" value="Genomic_DNA"/>
</dbReference>
<dbReference type="GO" id="GO:0006082">
    <property type="term" value="P:organic acid metabolic process"/>
    <property type="evidence" value="ECO:0007669"/>
    <property type="project" value="TreeGrafter"/>
</dbReference>
<evidence type="ECO:0000256" key="8">
    <source>
        <dbReference type="ARBA" id="ARBA00023033"/>
    </source>
</evidence>
<dbReference type="GO" id="GO:0005737">
    <property type="term" value="C:cytoplasm"/>
    <property type="evidence" value="ECO:0007669"/>
    <property type="project" value="TreeGrafter"/>
</dbReference>
<keyword evidence="8" id="KW-0503">Monooxygenase</keyword>
<keyword evidence="5 10" id="KW-0479">Metal-binding</keyword>
<dbReference type="AlphaFoldDB" id="A0A8T2LIQ0"/>
<keyword evidence="4 10" id="KW-0349">Heme</keyword>
<reference evidence="12 13" key="1">
    <citation type="submission" date="2021-07" db="EMBL/GenBank/DDBJ databases">
        <authorList>
            <person name="Imarazene B."/>
            <person name="Zahm M."/>
            <person name="Klopp C."/>
            <person name="Cabau C."/>
            <person name="Beille S."/>
            <person name="Jouanno E."/>
            <person name="Castinel A."/>
            <person name="Lluch J."/>
            <person name="Gil L."/>
            <person name="Kuchtly C."/>
            <person name="Lopez Roques C."/>
            <person name="Donnadieu C."/>
            <person name="Parrinello H."/>
            <person name="Journot L."/>
            <person name="Du K."/>
            <person name="Schartl M."/>
            <person name="Retaux S."/>
            <person name="Guiguen Y."/>
        </authorList>
    </citation>
    <scope>NUCLEOTIDE SEQUENCE [LARGE SCALE GENOMIC DNA]</scope>
    <source>
        <strain evidence="12">Pach_M1</strain>
        <tissue evidence="12">Testis</tissue>
    </source>
</reference>
<keyword evidence="11" id="KW-0812">Transmembrane</keyword>
<evidence type="ECO:0000256" key="10">
    <source>
        <dbReference type="PIRSR" id="PIRSR602401-1"/>
    </source>
</evidence>
<comment type="cofactor">
    <cofactor evidence="1 10">
        <name>heme</name>
        <dbReference type="ChEBI" id="CHEBI:30413"/>
    </cofactor>
</comment>
<dbReference type="InterPro" id="IPR002401">
    <property type="entry name" value="Cyt_P450_E_grp-I"/>
</dbReference>
<dbReference type="FunFam" id="1.10.630.10:FF:000004">
    <property type="entry name" value="cytochrome P450 2D15 isoform X1"/>
    <property type="match status" value="2"/>
</dbReference>
<name>A0A8T2LIQ0_ASTMX</name>
<evidence type="ECO:0000256" key="11">
    <source>
        <dbReference type="SAM" id="Phobius"/>
    </source>
</evidence>
<dbReference type="PROSITE" id="PS00086">
    <property type="entry name" value="CYTOCHROME_P450"/>
    <property type="match status" value="2"/>
</dbReference>
<evidence type="ECO:0000256" key="6">
    <source>
        <dbReference type="ARBA" id="ARBA00023002"/>
    </source>
</evidence>
<evidence type="ECO:0000256" key="7">
    <source>
        <dbReference type="ARBA" id="ARBA00023004"/>
    </source>
</evidence>
<accession>A0A8T2LIQ0</accession>
<dbReference type="SUPFAM" id="SSF48264">
    <property type="entry name" value="Cytochrome P450"/>
    <property type="match status" value="2"/>
</dbReference>
<dbReference type="Pfam" id="PF00067">
    <property type="entry name" value="p450"/>
    <property type="match status" value="2"/>
</dbReference>
<organism evidence="12 13">
    <name type="scientific">Astyanax mexicanus</name>
    <name type="common">Blind cave fish</name>
    <name type="synonym">Astyanax fasciatus mexicanus</name>
    <dbReference type="NCBI Taxonomy" id="7994"/>
    <lineage>
        <taxon>Eukaryota</taxon>
        <taxon>Metazoa</taxon>
        <taxon>Chordata</taxon>
        <taxon>Craniata</taxon>
        <taxon>Vertebrata</taxon>
        <taxon>Euteleostomi</taxon>
        <taxon>Actinopterygii</taxon>
        <taxon>Neopterygii</taxon>
        <taxon>Teleostei</taxon>
        <taxon>Ostariophysi</taxon>
        <taxon>Characiformes</taxon>
        <taxon>Characoidei</taxon>
        <taxon>Acestrorhamphidae</taxon>
        <taxon>Acestrorhamphinae</taxon>
        <taxon>Astyanax</taxon>
    </lineage>
</organism>
<dbReference type="Proteomes" id="UP000752171">
    <property type="component" value="Unassembled WGS sequence"/>
</dbReference>
<dbReference type="GO" id="GO:0016020">
    <property type="term" value="C:membrane"/>
    <property type="evidence" value="ECO:0007669"/>
    <property type="project" value="UniProtKB-SubCell"/>
</dbReference>